<keyword evidence="2" id="KW-1185">Reference proteome</keyword>
<reference evidence="1 2" key="1">
    <citation type="journal article" date="2019" name="Sci. Rep.">
        <title>Orb-weaving spider Araneus ventricosus genome elucidates the spidroin gene catalogue.</title>
        <authorList>
            <person name="Kono N."/>
            <person name="Nakamura H."/>
            <person name="Ohtoshi R."/>
            <person name="Moran D.A.P."/>
            <person name="Shinohara A."/>
            <person name="Yoshida Y."/>
            <person name="Fujiwara M."/>
            <person name="Mori M."/>
            <person name="Tomita M."/>
            <person name="Arakawa K."/>
        </authorList>
    </citation>
    <scope>NUCLEOTIDE SEQUENCE [LARGE SCALE GENOMIC DNA]</scope>
</reference>
<gene>
    <name evidence="1" type="ORF">AVEN_63190_1</name>
</gene>
<dbReference type="AlphaFoldDB" id="A0A4Y2B1A4"/>
<name>A0A4Y2B1A4_ARAVE</name>
<dbReference type="EMBL" id="BGPR01000045">
    <property type="protein sequence ID" value="GBL85863.1"/>
    <property type="molecule type" value="Genomic_DNA"/>
</dbReference>
<evidence type="ECO:0000313" key="1">
    <source>
        <dbReference type="EMBL" id="GBL85863.1"/>
    </source>
</evidence>
<evidence type="ECO:0000313" key="2">
    <source>
        <dbReference type="Proteomes" id="UP000499080"/>
    </source>
</evidence>
<dbReference type="Proteomes" id="UP000499080">
    <property type="component" value="Unassembled WGS sequence"/>
</dbReference>
<sequence length="111" mass="12771">MMLIKHGTAAHSLNMMTLAEAEYPLPASKANIRSRLLHRLTLAELELWLAQCTLLKKMAITMPRRKKRKKEAINDLEFDAKCYSLWGFYSARCCVAWNYGGNRVDNTCIHL</sequence>
<accession>A0A4Y2B1A4</accession>
<comment type="caution">
    <text evidence="1">The sequence shown here is derived from an EMBL/GenBank/DDBJ whole genome shotgun (WGS) entry which is preliminary data.</text>
</comment>
<organism evidence="1 2">
    <name type="scientific">Araneus ventricosus</name>
    <name type="common">Orbweaver spider</name>
    <name type="synonym">Epeira ventricosa</name>
    <dbReference type="NCBI Taxonomy" id="182803"/>
    <lineage>
        <taxon>Eukaryota</taxon>
        <taxon>Metazoa</taxon>
        <taxon>Ecdysozoa</taxon>
        <taxon>Arthropoda</taxon>
        <taxon>Chelicerata</taxon>
        <taxon>Arachnida</taxon>
        <taxon>Araneae</taxon>
        <taxon>Araneomorphae</taxon>
        <taxon>Entelegynae</taxon>
        <taxon>Araneoidea</taxon>
        <taxon>Araneidae</taxon>
        <taxon>Araneus</taxon>
    </lineage>
</organism>
<proteinExistence type="predicted"/>
<protein>
    <submittedName>
        <fullName evidence="1">Uncharacterized protein</fullName>
    </submittedName>
</protein>